<dbReference type="CTD" id="10019"/>
<dbReference type="KEGG" id="char:105889916"/>
<feature type="compositionally biased region" description="Basic and acidic residues" evidence="5">
    <location>
        <begin position="676"/>
        <end position="689"/>
    </location>
</feature>
<organism evidence="8 9">
    <name type="scientific">Clupea harengus</name>
    <name type="common">Atlantic herring</name>
    <dbReference type="NCBI Taxonomy" id="7950"/>
    <lineage>
        <taxon>Eukaryota</taxon>
        <taxon>Metazoa</taxon>
        <taxon>Chordata</taxon>
        <taxon>Craniata</taxon>
        <taxon>Vertebrata</taxon>
        <taxon>Euteleostomi</taxon>
        <taxon>Actinopterygii</taxon>
        <taxon>Neopterygii</taxon>
        <taxon>Teleostei</taxon>
        <taxon>Clupei</taxon>
        <taxon>Clupeiformes</taxon>
        <taxon>Clupeoidei</taxon>
        <taxon>Clupeidae</taxon>
        <taxon>Clupea</taxon>
    </lineage>
</organism>
<feature type="domain" description="SH2" evidence="6">
    <location>
        <begin position="471"/>
        <end position="569"/>
    </location>
</feature>
<dbReference type="InterPro" id="IPR011993">
    <property type="entry name" value="PH-like_dom_sf"/>
</dbReference>
<dbReference type="CDD" id="cd01231">
    <property type="entry name" value="PH_SH2B_family"/>
    <property type="match status" value="1"/>
</dbReference>
<dbReference type="FunFam" id="3.30.505.10:FF:000008">
    <property type="entry name" value="SH2B adapter protein 1 isoform 2"/>
    <property type="match status" value="1"/>
</dbReference>
<keyword evidence="8" id="KW-1185">Reference proteome</keyword>
<keyword evidence="2" id="KW-0597">Phosphoprotein</keyword>
<accession>A0A6P3VGL2</accession>
<dbReference type="PROSITE" id="PS50001">
    <property type="entry name" value="SH2"/>
    <property type="match status" value="1"/>
</dbReference>
<protein>
    <submittedName>
        <fullName evidence="9">SH2B adapter protein 3</fullName>
    </submittedName>
</protein>
<feature type="domain" description="PH" evidence="7">
    <location>
        <begin position="300"/>
        <end position="415"/>
    </location>
</feature>
<feature type="compositionally biased region" description="Pro residues" evidence="5">
    <location>
        <begin position="82"/>
        <end position="98"/>
    </location>
</feature>
<dbReference type="Pfam" id="PF00017">
    <property type="entry name" value="SH2"/>
    <property type="match status" value="1"/>
</dbReference>
<dbReference type="Proteomes" id="UP000515152">
    <property type="component" value="Chromosome 7"/>
</dbReference>
<evidence type="ECO:0000256" key="3">
    <source>
        <dbReference type="ARBA" id="ARBA00022999"/>
    </source>
</evidence>
<gene>
    <name evidence="9" type="primary">sh2b3</name>
</gene>
<name>A0A6P3VGL2_CLUHA</name>
<feature type="compositionally biased region" description="Polar residues" evidence="5">
    <location>
        <begin position="262"/>
        <end position="273"/>
    </location>
</feature>
<dbReference type="Pfam" id="PF08916">
    <property type="entry name" value="Phe_ZIP"/>
    <property type="match status" value="1"/>
</dbReference>
<feature type="region of interest" description="Disordered" evidence="5">
    <location>
        <begin position="425"/>
        <end position="454"/>
    </location>
</feature>
<evidence type="ECO:0000256" key="2">
    <source>
        <dbReference type="ARBA" id="ARBA00022553"/>
    </source>
</evidence>
<dbReference type="InterPro" id="IPR036290">
    <property type="entry name" value="Phe_ZIP_sf"/>
</dbReference>
<dbReference type="GeneID" id="105889916"/>
<dbReference type="SUPFAM" id="SSF50729">
    <property type="entry name" value="PH domain-like"/>
    <property type="match status" value="1"/>
</dbReference>
<dbReference type="GO" id="GO:0005068">
    <property type="term" value="F:transmembrane receptor protein tyrosine kinase adaptor activity"/>
    <property type="evidence" value="ECO:0007669"/>
    <property type="project" value="TreeGrafter"/>
</dbReference>
<dbReference type="PROSITE" id="PS50003">
    <property type="entry name" value="PH_DOMAIN"/>
    <property type="match status" value="1"/>
</dbReference>
<dbReference type="GO" id="GO:0005886">
    <property type="term" value="C:plasma membrane"/>
    <property type="evidence" value="ECO:0007669"/>
    <property type="project" value="TreeGrafter"/>
</dbReference>
<evidence type="ECO:0000256" key="5">
    <source>
        <dbReference type="SAM" id="MobiDB-lite"/>
    </source>
</evidence>
<comment type="similarity">
    <text evidence="1">Belongs to the SH2B adapter family.</text>
</comment>
<feature type="compositionally biased region" description="Pro residues" evidence="5">
    <location>
        <begin position="636"/>
        <end position="650"/>
    </location>
</feature>
<dbReference type="InterPro" id="IPR001849">
    <property type="entry name" value="PH_domain"/>
</dbReference>
<dbReference type="InterPro" id="IPR030523">
    <property type="entry name" value="SH2B"/>
</dbReference>
<dbReference type="AlphaFoldDB" id="A0A6P3VGL2"/>
<dbReference type="PRINTS" id="PR00401">
    <property type="entry name" value="SH2DOMAIN"/>
</dbReference>
<dbReference type="Gene3D" id="2.30.29.30">
    <property type="entry name" value="Pleckstrin-homology domain (PH domain)/Phosphotyrosine-binding domain (PTB)"/>
    <property type="match status" value="1"/>
</dbReference>
<dbReference type="PANTHER" id="PTHR10872">
    <property type="entry name" value="SH2B ADAPTER PROTEIN"/>
    <property type="match status" value="1"/>
</dbReference>
<evidence type="ECO:0000313" key="8">
    <source>
        <dbReference type="Proteomes" id="UP000515152"/>
    </source>
</evidence>
<dbReference type="InterPro" id="IPR000980">
    <property type="entry name" value="SH2"/>
</dbReference>
<dbReference type="RefSeq" id="XP_012671304.1">
    <property type="nucleotide sequence ID" value="XM_012815850.3"/>
</dbReference>
<feature type="region of interest" description="Disordered" evidence="5">
    <location>
        <begin position="81"/>
        <end position="101"/>
    </location>
</feature>
<dbReference type="InterPro" id="IPR036860">
    <property type="entry name" value="SH2_dom_sf"/>
</dbReference>
<dbReference type="SMART" id="SM00233">
    <property type="entry name" value="PH"/>
    <property type="match status" value="1"/>
</dbReference>
<dbReference type="PANTHER" id="PTHR10872:SF1">
    <property type="entry name" value="SH2B ADAPTER PROTEIN 3"/>
    <property type="match status" value="1"/>
</dbReference>
<evidence type="ECO:0000259" key="6">
    <source>
        <dbReference type="PROSITE" id="PS50001"/>
    </source>
</evidence>
<reference evidence="9" key="1">
    <citation type="submission" date="2025-08" db="UniProtKB">
        <authorList>
            <consortium name="RefSeq"/>
        </authorList>
    </citation>
    <scope>IDENTIFICATION</scope>
</reference>
<dbReference type="SUPFAM" id="SSF109805">
    <property type="entry name" value="Phenylalanine zipper"/>
    <property type="match status" value="1"/>
</dbReference>
<dbReference type="Gene3D" id="3.30.505.10">
    <property type="entry name" value="SH2 domain"/>
    <property type="match status" value="1"/>
</dbReference>
<dbReference type="SUPFAM" id="SSF55550">
    <property type="entry name" value="SH2 domain"/>
    <property type="match status" value="1"/>
</dbReference>
<evidence type="ECO:0000256" key="1">
    <source>
        <dbReference type="ARBA" id="ARBA00010220"/>
    </source>
</evidence>
<dbReference type="SMART" id="SM00252">
    <property type="entry name" value="SH2"/>
    <property type="match status" value="1"/>
</dbReference>
<evidence type="ECO:0000259" key="7">
    <source>
        <dbReference type="PROSITE" id="PS50003"/>
    </source>
</evidence>
<dbReference type="OrthoDB" id="10047184at2759"/>
<dbReference type="GO" id="GO:0035556">
    <property type="term" value="P:intracellular signal transduction"/>
    <property type="evidence" value="ECO:0007669"/>
    <property type="project" value="TreeGrafter"/>
</dbReference>
<dbReference type="FunFam" id="2.30.29.30:FF:000639">
    <property type="entry name" value="SH2B adaptor protein 3"/>
    <property type="match status" value="1"/>
</dbReference>
<proteinExistence type="inferred from homology"/>
<dbReference type="Gene3D" id="6.10.140.110">
    <property type="match status" value="1"/>
</dbReference>
<evidence type="ECO:0000256" key="4">
    <source>
        <dbReference type="PROSITE-ProRule" id="PRU00191"/>
    </source>
</evidence>
<dbReference type="InterPro" id="IPR015012">
    <property type="entry name" value="Phe_ZIP"/>
</dbReference>
<keyword evidence="3 4" id="KW-0727">SH2 domain</keyword>
<feature type="region of interest" description="Disordered" evidence="5">
    <location>
        <begin position="620"/>
        <end position="689"/>
    </location>
</feature>
<evidence type="ECO:0000313" key="9">
    <source>
        <dbReference type="RefSeq" id="XP_012671304.1"/>
    </source>
</evidence>
<feature type="region of interest" description="Disordered" evidence="5">
    <location>
        <begin position="161"/>
        <end position="273"/>
    </location>
</feature>
<sequence length="700" mass="77573">MNGNTIHQALPTTSAVHTCGWREFCESHASATARELAKRYRRFAGESTEQDVVPPDSFSRQFSDIFQQHFCLEVAKQNLLAPPAPQSPAPPAPPPPLSPRLSAMTGRLRITSFSGVLDYREAGRPGGSGLVAVLGPKPESEVGMALQLEQPLRCCAPADTTTARPRRHSLSLGLGQEQTSAERRPTSERYTPPPRHAHAHPPTDATHFSSQIRQSMRRIFKKRPQADDPTPTEGSGDASNRPGGTAPGPMECPLTPPAVLNLTPQASPSVTSHTSTSAFLGRLASKLRVPSVRKRAEVRSTCKEGQLRYLLVEDTISDSQPRWQRCRLLVRRTNERPAPERYQLELYDPPKGSSPKLTTRCSDILEVRRCNRLEMPDNVNTFVLKVNHYPGSLIFETENDQQVSSWTTELKECINHRSDSVDLELLSPSVGDSSTGIRRESSESTSQGSPPFSPPERVYHKTHHFLSSYPWFHGPISRVKAAYLVQSSGLEGHGVFLVRQSETRRGDYVLTFNYQGKAKHLRLSLTEWGQCRVQHLRFPSVMDMLSHFRLYPIPLECGAACDVTLSSYVVASATSAGQNSPAVLVPFSLHRWSSEPSLALGNPPSRSCLSPSVNPFSSALAPLGSAPHHRPLAHPQRPPALPERPAPPPLRRSESVGRRPMLQRHTNPLTPLLPQRDSDYELEPPDRGHKRAIDNQYMFL</sequence>